<dbReference type="SUPFAM" id="SSF48498">
    <property type="entry name" value="Tetracyclin repressor-like, C-terminal domain"/>
    <property type="match status" value="1"/>
</dbReference>
<accession>A0A7G9S1D0</accession>
<evidence type="ECO:0000256" key="3">
    <source>
        <dbReference type="ARBA" id="ARBA00023163"/>
    </source>
</evidence>
<dbReference type="SUPFAM" id="SSF46689">
    <property type="entry name" value="Homeodomain-like"/>
    <property type="match status" value="1"/>
</dbReference>
<organism evidence="6 7">
    <name type="scientific">Erysipelothrix inopinata</name>
    <dbReference type="NCBI Taxonomy" id="225084"/>
    <lineage>
        <taxon>Bacteria</taxon>
        <taxon>Bacillati</taxon>
        <taxon>Bacillota</taxon>
        <taxon>Erysipelotrichia</taxon>
        <taxon>Erysipelotrichales</taxon>
        <taxon>Erysipelotrichaceae</taxon>
        <taxon>Erysipelothrix</taxon>
    </lineage>
</organism>
<dbReference type="RefSeq" id="WP_187534854.1">
    <property type="nucleotide sequence ID" value="NZ_CBCSHU010000003.1"/>
</dbReference>
<dbReference type="KEGG" id="eio:H9L01_04685"/>
<evidence type="ECO:0000313" key="6">
    <source>
        <dbReference type="EMBL" id="QNN61655.1"/>
    </source>
</evidence>
<dbReference type="Gene3D" id="1.10.10.60">
    <property type="entry name" value="Homeodomain-like"/>
    <property type="match status" value="1"/>
</dbReference>
<feature type="domain" description="HTH tetR-type" evidence="5">
    <location>
        <begin position="7"/>
        <end position="67"/>
    </location>
</feature>
<protein>
    <submittedName>
        <fullName evidence="6">TetR/AcrR family transcriptional regulator</fullName>
    </submittedName>
</protein>
<dbReference type="PANTHER" id="PTHR47506">
    <property type="entry name" value="TRANSCRIPTIONAL REGULATORY PROTEIN"/>
    <property type="match status" value="1"/>
</dbReference>
<keyword evidence="3" id="KW-0804">Transcription</keyword>
<evidence type="ECO:0000256" key="1">
    <source>
        <dbReference type="ARBA" id="ARBA00023015"/>
    </source>
</evidence>
<dbReference type="Pfam" id="PF00440">
    <property type="entry name" value="TetR_N"/>
    <property type="match status" value="1"/>
</dbReference>
<dbReference type="EMBL" id="CP060715">
    <property type="protein sequence ID" value="QNN61655.1"/>
    <property type="molecule type" value="Genomic_DNA"/>
</dbReference>
<sequence length="194" mass="22530">MKSTYQKRRSDDIIKMAYPVFSENGYANVTMKMIMEYTGLSRGGLYAHFGSVEDLFVSVLEYDDQRIIEELSAFDTSQSILSQFEQWILTIISNERMQHHSLTKAKSEFLTAHNNEYLQNREAYLEETLLNILKEALNRNEIDGNLDLKNYVSFMIASMNGVMLYTHLKPMSEKDFNRVSQFLIEALLKPLKGE</sequence>
<dbReference type="InterPro" id="IPR009057">
    <property type="entry name" value="Homeodomain-like_sf"/>
</dbReference>
<gene>
    <name evidence="6" type="ORF">H9L01_04685</name>
</gene>
<proteinExistence type="predicted"/>
<dbReference type="GO" id="GO:0003677">
    <property type="term" value="F:DNA binding"/>
    <property type="evidence" value="ECO:0007669"/>
    <property type="project" value="UniProtKB-UniRule"/>
</dbReference>
<dbReference type="InterPro" id="IPR036271">
    <property type="entry name" value="Tet_transcr_reg_TetR-rel_C_sf"/>
</dbReference>
<evidence type="ECO:0000313" key="7">
    <source>
        <dbReference type="Proteomes" id="UP000515928"/>
    </source>
</evidence>
<dbReference type="InterPro" id="IPR041612">
    <property type="entry name" value="YfiR_C"/>
</dbReference>
<dbReference type="AlphaFoldDB" id="A0A7G9S1D0"/>
<dbReference type="InterPro" id="IPR001647">
    <property type="entry name" value="HTH_TetR"/>
</dbReference>
<evidence type="ECO:0000256" key="2">
    <source>
        <dbReference type="ARBA" id="ARBA00023125"/>
    </source>
</evidence>
<dbReference type="Proteomes" id="UP000515928">
    <property type="component" value="Chromosome"/>
</dbReference>
<evidence type="ECO:0000259" key="5">
    <source>
        <dbReference type="PROSITE" id="PS50977"/>
    </source>
</evidence>
<dbReference type="PANTHER" id="PTHR47506:SF6">
    <property type="entry name" value="HTH-TYPE TRANSCRIPTIONAL REPRESSOR NEMR"/>
    <property type="match status" value="1"/>
</dbReference>
<dbReference type="Pfam" id="PF17922">
    <property type="entry name" value="TetR_C_17"/>
    <property type="match status" value="1"/>
</dbReference>
<keyword evidence="1" id="KW-0805">Transcription regulation</keyword>
<feature type="DNA-binding region" description="H-T-H motif" evidence="4">
    <location>
        <begin position="30"/>
        <end position="49"/>
    </location>
</feature>
<evidence type="ECO:0000256" key="4">
    <source>
        <dbReference type="PROSITE-ProRule" id="PRU00335"/>
    </source>
</evidence>
<dbReference type="PROSITE" id="PS50977">
    <property type="entry name" value="HTH_TETR_2"/>
    <property type="match status" value="1"/>
</dbReference>
<dbReference type="Gene3D" id="1.10.357.10">
    <property type="entry name" value="Tetracycline Repressor, domain 2"/>
    <property type="match status" value="1"/>
</dbReference>
<dbReference type="PRINTS" id="PR00455">
    <property type="entry name" value="HTHTETR"/>
</dbReference>
<reference evidence="6 7" key="1">
    <citation type="submission" date="2020-08" db="EMBL/GenBank/DDBJ databases">
        <title>Genome sequence of Erysipelothrix inopinata DSM 15511T.</title>
        <authorList>
            <person name="Hyun D.-W."/>
            <person name="Bae J.-W."/>
        </authorList>
    </citation>
    <scope>NUCLEOTIDE SEQUENCE [LARGE SCALE GENOMIC DNA]</scope>
    <source>
        <strain evidence="6 7">DSM 15511</strain>
    </source>
</reference>
<keyword evidence="2 4" id="KW-0238">DNA-binding</keyword>
<keyword evidence="7" id="KW-1185">Reference proteome</keyword>
<name>A0A7G9S1D0_9FIRM</name>